<proteinExistence type="predicted"/>
<dbReference type="EMBL" id="JASBQV010000005">
    <property type="protein sequence ID" value="MDI3234381.1"/>
    <property type="molecule type" value="Genomic_DNA"/>
</dbReference>
<dbReference type="PANTHER" id="PTHR12526:SF629">
    <property type="entry name" value="TEICHURONIC ACID BIOSYNTHESIS GLYCOSYLTRANSFERASE TUAH-RELATED"/>
    <property type="match status" value="1"/>
</dbReference>
<dbReference type="RefSeq" id="WP_014971464.1">
    <property type="nucleotide sequence ID" value="NZ_JASBQV010000005.1"/>
</dbReference>
<dbReference type="InterPro" id="IPR015397">
    <property type="entry name" value="Glyco_trans_A_1"/>
</dbReference>
<keyword evidence="2 5" id="KW-0808">Transferase</keyword>
<protein>
    <submittedName>
        <fullName evidence="5">Glycosyltransferase</fullName>
        <ecNumber evidence="5">2.4.-.-</ecNumber>
    </submittedName>
</protein>
<dbReference type="Gene3D" id="3.40.50.2000">
    <property type="entry name" value="Glycogen Phosphorylase B"/>
    <property type="match status" value="2"/>
</dbReference>
<evidence type="ECO:0000256" key="1">
    <source>
        <dbReference type="ARBA" id="ARBA00022676"/>
    </source>
</evidence>
<dbReference type="GO" id="GO:0016757">
    <property type="term" value="F:glycosyltransferase activity"/>
    <property type="evidence" value="ECO:0007669"/>
    <property type="project" value="UniProtKB-KW"/>
</dbReference>
<dbReference type="Pfam" id="PF09318">
    <property type="entry name" value="Glyco_trans_A_1"/>
    <property type="match status" value="1"/>
</dbReference>
<feature type="domain" description="Glycosyl transferase 1" evidence="4">
    <location>
        <begin position="9"/>
        <end position="196"/>
    </location>
</feature>
<keyword evidence="1 5" id="KW-0328">Glycosyltransferase</keyword>
<dbReference type="PANTHER" id="PTHR12526">
    <property type="entry name" value="GLYCOSYLTRANSFERASE"/>
    <property type="match status" value="1"/>
</dbReference>
<keyword evidence="6" id="KW-1185">Reference proteome</keyword>
<dbReference type="EC" id="2.4.-.-" evidence="5"/>
<dbReference type="InterPro" id="IPR001296">
    <property type="entry name" value="Glyco_trans_1"/>
</dbReference>
<name>A0ABT6R098_9BACL</name>
<dbReference type="SUPFAM" id="SSF53756">
    <property type="entry name" value="UDP-Glycosyltransferase/glycogen phosphorylase"/>
    <property type="match status" value="1"/>
</dbReference>
<dbReference type="Pfam" id="PF00534">
    <property type="entry name" value="Glycos_transf_1"/>
    <property type="match status" value="1"/>
</dbReference>
<sequence length="523" mass="59717">MKRTTFFTLNTLGAKRGGLVKAVIKRANAVAAAEPDRAVHLLTLGLQTQIDSVREEMIQLDLLNPRVQVTNLIHTLGQQKANEKQTKSRFLKRLNRHFIVFDDVSRSENDSYRVFDNGVYVQYVRFDAMDRLVFIDYFSDTRHRLKREEYLENGQLFQIIHYSTTTNKPVSRQFLHGNGTCYLTLWHKMNSVDWSHLFYFGKNEQLQFNDPAAFYTFALNQLLAQYPAVLLSSEFRDRLPNLPKRNLDAVVLDVSHSDIRKIAFGHSNHFVAPFDETASISGVWNTLFERLGEWSAIITATARQATHMTQKFGHDSLFHSIPHAFTNRVAGNIVSDAVNPNRFVVVSRIQVKKDVAESIRVMRQIVDRNPHAFLDFYGFGYNDPLEKELHALIKELKLTEHIHFKGFVTDMQEAYAGAVATLFTSQSEGFGMAILESMSYGIPVIAYDICYGPAEIIEDGVTGRLIPKRETQQLAEAAIDLMEHPETRRTMGLRAVGALEPFSDQQYETNWVNLLDKLDSSMV</sequence>
<reference evidence="5 6" key="1">
    <citation type="submission" date="2023-04" db="EMBL/GenBank/DDBJ databases">
        <title>Antarctic isolates genomes.</title>
        <authorList>
            <person name="Dimov S.G."/>
        </authorList>
    </citation>
    <scope>NUCLEOTIDE SEQUENCE [LARGE SCALE GENOMIC DNA]</scope>
    <source>
        <strain evidence="5 6">AL19</strain>
    </source>
</reference>
<comment type="caution">
    <text evidence="5">The sequence shown here is derived from an EMBL/GenBank/DDBJ whole genome shotgun (WGS) entry which is preliminary data.</text>
</comment>
<gene>
    <name evidence="5" type="ORF">QK289_05135</name>
</gene>
<accession>A0ABT6R098</accession>
<evidence type="ECO:0000313" key="5">
    <source>
        <dbReference type="EMBL" id="MDI3234381.1"/>
    </source>
</evidence>
<feature type="domain" description="Glycosyl transferase family 1" evidence="3">
    <location>
        <begin position="339"/>
        <end position="492"/>
    </location>
</feature>
<evidence type="ECO:0000256" key="2">
    <source>
        <dbReference type="ARBA" id="ARBA00022679"/>
    </source>
</evidence>
<dbReference type="Proteomes" id="UP001243286">
    <property type="component" value="Unassembled WGS sequence"/>
</dbReference>
<evidence type="ECO:0000259" key="3">
    <source>
        <dbReference type="Pfam" id="PF00534"/>
    </source>
</evidence>
<organism evidence="5 6">
    <name type="scientific">Exiguobacterium antarcticum</name>
    <dbReference type="NCBI Taxonomy" id="132920"/>
    <lineage>
        <taxon>Bacteria</taxon>
        <taxon>Bacillati</taxon>
        <taxon>Bacillota</taxon>
        <taxon>Bacilli</taxon>
        <taxon>Bacillales</taxon>
        <taxon>Bacillales Family XII. Incertae Sedis</taxon>
        <taxon>Exiguobacterium</taxon>
    </lineage>
</organism>
<evidence type="ECO:0000259" key="4">
    <source>
        <dbReference type="Pfam" id="PF09318"/>
    </source>
</evidence>
<evidence type="ECO:0000313" key="6">
    <source>
        <dbReference type="Proteomes" id="UP001243286"/>
    </source>
</evidence>